<dbReference type="EMBL" id="JABFTP020000165">
    <property type="protein sequence ID" value="KAL3284008.1"/>
    <property type="molecule type" value="Genomic_DNA"/>
</dbReference>
<sequence length="90" mass="10192">MYLLSRKIILFVVILLISSEFAEARRKILKGRKTINRSYFSQSIVPPWLLVLSIGIMQVAVGGILYVVMKYCILDKIPDQVHYVAAPVSP</sequence>
<keyword evidence="4" id="KW-1185">Reference proteome</keyword>
<keyword evidence="1" id="KW-0812">Transmembrane</keyword>
<evidence type="ECO:0000256" key="1">
    <source>
        <dbReference type="SAM" id="Phobius"/>
    </source>
</evidence>
<reference evidence="3 4" key="1">
    <citation type="journal article" date="2021" name="BMC Biol.">
        <title>Horizontally acquired antibacterial genes associated with adaptive radiation of ladybird beetles.</title>
        <authorList>
            <person name="Li H.S."/>
            <person name="Tang X.F."/>
            <person name="Huang Y.H."/>
            <person name="Xu Z.Y."/>
            <person name="Chen M.L."/>
            <person name="Du X.Y."/>
            <person name="Qiu B.Y."/>
            <person name="Chen P.T."/>
            <person name="Zhang W."/>
            <person name="Slipinski A."/>
            <person name="Escalona H.E."/>
            <person name="Waterhouse R.M."/>
            <person name="Zwick A."/>
            <person name="Pang H."/>
        </authorList>
    </citation>
    <scope>NUCLEOTIDE SEQUENCE [LARGE SCALE GENOMIC DNA]</scope>
    <source>
        <strain evidence="3">SYSU2018</strain>
    </source>
</reference>
<proteinExistence type="predicted"/>
<keyword evidence="2" id="KW-0732">Signal</keyword>
<dbReference type="AlphaFoldDB" id="A0ABD2NZ61"/>
<accession>A0ABD2NZ61</accession>
<comment type="caution">
    <text evidence="3">The sequence shown here is derived from an EMBL/GenBank/DDBJ whole genome shotgun (WGS) entry which is preliminary data.</text>
</comment>
<evidence type="ECO:0000313" key="3">
    <source>
        <dbReference type="EMBL" id="KAL3284008.1"/>
    </source>
</evidence>
<feature type="signal peptide" evidence="2">
    <location>
        <begin position="1"/>
        <end position="24"/>
    </location>
</feature>
<feature type="transmembrane region" description="Helical" evidence="1">
    <location>
        <begin position="48"/>
        <end position="68"/>
    </location>
</feature>
<evidence type="ECO:0000313" key="4">
    <source>
        <dbReference type="Proteomes" id="UP001516400"/>
    </source>
</evidence>
<gene>
    <name evidence="3" type="ORF">HHI36_018178</name>
</gene>
<keyword evidence="1" id="KW-1133">Transmembrane helix</keyword>
<organism evidence="3 4">
    <name type="scientific">Cryptolaemus montrouzieri</name>
    <dbReference type="NCBI Taxonomy" id="559131"/>
    <lineage>
        <taxon>Eukaryota</taxon>
        <taxon>Metazoa</taxon>
        <taxon>Ecdysozoa</taxon>
        <taxon>Arthropoda</taxon>
        <taxon>Hexapoda</taxon>
        <taxon>Insecta</taxon>
        <taxon>Pterygota</taxon>
        <taxon>Neoptera</taxon>
        <taxon>Endopterygota</taxon>
        <taxon>Coleoptera</taxon>
        <taxon>Polyphaga</taxon>
        <taxon>Cucujiformia</taxon>
        <taxon>Coccinelloidea</taxon>
        <taxon>Coccinellidae</taxon>
        <taxon>Scymninae</taxon>
        <taxon>Scymnini</taxon>
        <taxon>Cryptolaemus</taxon>
    </lineage>
</organism>
<name>A0ABD2NZ61_9CUCU</name>
<keyword evidence="1" id="KW-0472">Membrane</keyword>
<dbReference type="Proteomes" id="UP001516400">
    <property type="component" value="Unassembled WGS sequence"/>
</dbReference>
<feature type="chain" id="PRO_5044865198" evidence="2">
    <location>
        <begin position="25"/>
        <end position="90"/>
    </location>
</feature>
<protein>
    <submittedName>
        <fullName evidence="3">Uncharacterized protein</fullName>
    </submittedName>
</protein>
<evidence type="ECO:0000256" key="2">
    <source>
        <dbReference type="SAM" id="SignalP"/>
    </source>
</evidence>